<sequence>AFENEMDNFFALFTRYLSEKSKGTKLDWDKVNSPSPEQIIPYADLPGDCY</sequence>
<keyword evidence="2" id="KW-0548">Nucleotidyltransferase</keyword>
<dbReference type="Gene3D" id="3.90.550.10">
    <property type="entry name" value="Spore Coat Polysaccharide Biosynthesis Protein SpsA, Chain A"/>
    <property type="match status" value="1"/>
</dbReference>
<evidence type="ECO:0000256" key="2">
    <source>
        <dbReference type="ARBA" id="ARBA00022695"/>
    </source>
</evidence>
<comment type="caution">
    <text evidence="3">The sequence shown here is derived from an EMBL/GenBank/DDBJ whole genome shotgun (WGS) entry which is preliminary data.</text>
</comment>
<dbReference type="OrthoDB" id="932129at2759"/>
<keyword evidence="4" id="KW-1185">Reference proteome</keyword>
<dbReference type="InterPro" id="IPR029044">
    <property type="entry name" value="Nucleotide-diphossugar_trans"/>
</dbReference>
<dbReference type="AlphaFoldDB" id="A0A9N9NHH4"/>
<dbReference type="GO" id="GO:0070569">
    <property type="term" value="F:uridylyltransferase activity"/>
    <property type="evidence" value="ECO:0007669"/>
    <property type="project" value="InterPro"/>
</dbReference>
<feature type="non-terminal residue" evidence="3">
    <location>
        <position position="50"/>
    </location>
</feature>
<accession>A0A9N9NHH4</accession>
<evidence type="ECO:0000313" key="3">
    <source>
        <dbReference type="EMBL" id="CAG8731387.1"/>
    </source>
</evidence>
<keyword evidence="1" id="KW-0808">Transferase</keyword>
<dbReference type="Proteomes" id="UP000789342">
    <property type="component" value="Unassembled WGS sequence"/>
</dbReference>
<gene>
    <name evidence="3" type="ORF">AMORRO_LOCUS14047</name>
</gene>
<organism evidence="3 4">
    <name type="scientific">Acaulospora morrowiae</name>
    <dbReference type="NCBI Taxonomy" id="94023"/>
    <lineage>
        <taxon>Eukaryota</taxon>
        <taxon>Fungi</taxon>
        <taxon>Fungi incertae sedis</taxon>
        <taxon>Mucoromycota</taxon>
        <taxon>Glomeromycotina</taxon>
        <taxon>Glomeromycetes</taxon>
        <taxon>Diversisporales</taxon>
        <taxon>Acaulosporaceae</taxon>
        <taxon>Acaulospora</taxon>
    </lineage>
</organism>
<evidence type="ECO:0000256" key="1">
    <source>
        <dbReference type="ARBA" id="ARBA00022679"/>
    </source>
</evidence>
<evidence type="ECO:0000313" key="4">
    <source>
        <dbReference type="Proteomes" id="UP000789342"/>
    </source>
</evidence>
<dbReference type="EMBL" id="CAJVPV010026355">
    <property type="protein sequence ID" value="CAG8731387.1"/>
    <property type="molecule type" value="Genomic_DNA"/>
</dbReference>
<dbReference type="Pfam" id="PF01704">
    <property type="entry name" value="UDPGP"/>
    <property type="match status" value="1"/>
</dbReference>
<proteinExistence type="predicted"/>
<dbReference type="InterPro" id="IPR002618">
    <property type="entry name" value="UDPGP_fam"/>
</dbReference>
<feature type="non-terminal residue" evidence="3">
    <location>
        <position position="1"/>
    </location>
</feature>
<name>A0A9N9NHH4_9GLOM</name>
<protein>
    <submittedName>
        <fullName evidence="3">15456_t:CDS:1</fullName>
    </submittedName>
</protein>
<reference evidence="3" key="1">
    <citation type="submission" date="2021-06" db="EMBL/GenBank/DDBJ databases">
        <authorList>
            <person name="Kallberg Y."/>
            <person name="Tangrot J."/>
            <person name="Rosling A."/>
        </authorList>
    </citation>
    <scope>NUCLEOTIDE SEQUENCE</scope>
    <source>
        <strain evidence="3">CL551</strain>
    </source>
</reference>